<proteinExistence type="predicted"/>
<evidence type="ECO:0000259" key="1">
    <source>
        <dbReference type="Pfam" id="PF12804"/>
    </source>
</evidence>
<keyword evidence="2" id="KW-0808">Transferase</keyword>
<dbReference type="OrthoDB" id="4427994at2"/>
<dbReference type="Pfam" id="PF12804">
    <property type="entry name" value="NTP_transf_3"/>
    <property type="match status" value="1"/>
</dbReference>
<feature type="domain" description="MobA-like NTP transferase" evidence="1">
    <location>
        <begin position="15"/>
        <end position="189"/>
    </location>
</feature>
<dbReference type="PANTHER" id="PTHR43777:SF1">
    <property type="entry name" value="MOLYBDENUM COFACTOR CYTIDYLYLTRANSFERASE"/>
    <property type="match status" value="1"/>
</dbReference>
<dbReference type="Proteomes" id="UP000272015">
    <property type="component" value="Unassembled WGS sequence"/>
</dbReference>
<accession>A0A3A5MGJ5</accession>
<gene>
    <name evidence="2" type="ORF">D6T64_11300</name>
</gene>
<dbReference type="InterPro" id="IPR025877">
    <property type="entry name" value="MobA-like_NTP_Trfase"/>
</dbReference>
<dbReference type="Gene3D" id="3.90.550.10">
    <property type="entry name" value="Spore Coat Polysaccharide Biosynthesis Protein SpsA, Chain A"/>
    <property type="match status" value="1"/>
</dbReference>
<dbReference type="RefSeq" id="WP_119974772.1">
    <property type="nucleotide sequence ID" value="NZ_JBHSQA010000007.1"/>
</dbReference>
<dbReference type="EMBL" id="QZVS01000084">
    <property type="protein sequence ID" value="RJT88225.1"/>
    <property type="molecule type" value="Genomic_DNA"/>
</dbReference>
<name>A0A3A5MGJ5_9MICO</name>
<organism evidence="2 3">
    <name type="scientific">Cryobacterium melibiosiphilum</name>
    <dbReference type="NCBI Taxonomy" id="995039"/>
    <lineage>
        <taxon>Bacteria</taxon>
        <taxon>Bacillati</taxon>
        <taxon>Actinomycetota</taxon>
        <taxon>Actinomycetes</taxon>
        <taxon>Micrococcales</taxon>
        <taxon>Microbacteriaceae</taxon>
        <taxon>Cryobacterium</taxon>
    </lineage>
</organism>
<sequence length="216" mass="21617">MTDSTSDAPASAVAGLVLAAGGGTRYGSPKAVVRGADGISWLLHAVQTLAASGCSPVLVVLGAAADEAEALVAGALVAGALTTPVILVRAPDWAEGLSASLRAGLNAAGRLADSTRAIAVIPVDVPDLDLATVARVLNERETALTPDTLRQAVFGGRPGHPVLIGRAHWAPLAAGLTGDRGARPYLVAHDAQPVECADLSSGVDVDTPAPPVPRAR</sequence>
<evidence type="ECO:0000313" key="3">
    <source>
        <dbReference type="Proteomes" id="UP000272015"/>
    </source>
</evidence>
<comment type="caution">
    <text evidence="2">The sequence shown here is derived from an EMBL/GenBank/DDBJ whole genome shotgun (WGS) entry which is preliminary data.</text>
</comment>
<dbReference type="GO" id="GO:0016779">
    <property type="term" value="F:nucleotidyltransferase activity"/>
    <property type="evidence" value="ECO:0007669"/>
    <property type="project" value="UniProtKB-ARBA"/>
</dbReference>
<reference evidence="2 3" key="1">
    <citation type="submission" date="2018-09" db="EMBL/GenBank/DDBJ databases">
        <title>Novel species of Cryobacterium.</title>
        <authorList>
            <person name="Liu Q."/>
            <person name="Xin Y.-H."/>
        </authorList>
    </citation>
    <scope>NUCLEOTIDE SEQUENCE [LARGE SCALE GENOMIC DNA]</scope>
    <source>
        <strain evidence="2 3">Hh39</strain>
    </source>
</reference>
<evidence type="ECO:0000313" key="2">
    <source>
        <dbReference type="EMBL" id="RJT88225.1"/>
    </source>
</evidence>
<dbReference type="PANTHER" id="PTHR43777">
    <property type="entry name" value="MOLYBDENUM COFACTOR CYTIDYLYLTRANSFERASE"/>
    <property type="match status" value="1"/>
</dbReference>
<dbReference type="CDD" id="cd04182">
    <property type="entry name" value="GT_2_like_f"/>
    <property type="match status" value="1"/>
</dbReference>
<dbReference type="SUPFAM" id="SSF53448">
    <property type="entry name" value="Nucleotide-diphospho-sugar transferases"/>
    <property type="match status" value="1"/>
</dbReference>
<keyword evidence="3" id="KW-1185">Reference proteome</keyword>
<protein>
    <submittedName>
        <fullName evidence="2">Nucleotidyltransferase family protein</fullName>
    </submittedName>
</protein>
<dbReference type="InterPro" id="IPR029044">
    <property type="entry name" value="Nucleotide-diphossugar_trans"/>
</dbReference>
<dbReference type="AlphaFoldDB" id="A0A3A5MGJ5"/>